<dbReference type="STRING" id="1797542.A3J59_02370"/>
<dbReference type="SUPFAM" id="SSF53448">
    <property type="entry name" value="Nucleotide-diphospho-sugar transferases"/>
    <property type="match status" value="1"/>
</dbReference>
<dbReference type="PANTHER" id="PTHR48090">
    <property type="entry name" value="UNDECAPRENYL-PHOSPHATE 4-DEOXY-4-FORMAMIDO-L-ARABINOSE TRANSFERASE-RELATED"/>
    <property type="match status" value="1"/>
</dbReference>
<dbReference type="InterPro" id="IPR029044">
    <property type="entry name" value="Nucleotide-diphossugar_trans"/>
</dbReference>
<evidence type="ECO:0000313" key="3">
    <source>
        <dbReference type="Proteomes" id="UP000177310"/>
    </source>
</evidence>
<proteinExistence type="predicted"/>
<dbReference type="Pfam" id="PF00535">
    <property type="entry name" value="Glycos_transf_2"/>
    <property type="match status" value="1"/>
</dbReference>
<dbReference type="Proteomes" id="UP000177310">
    <property type="component" value="Unassembled WGS sequence"/>
</dbReference>
<feature type="domain" description="Glycosyltransferase 2-like" evidence="1">
    <location>
        <begin position="237"/>
        <end position="366"/>
    </location>
</feature>
<comment type="caution">
    <text evidence="2">The sequence shown here is derived from an EMBL/GenBank/DDBJ whole genome shotgun (WGS) entry which is preliminary data.</text>
</comment>
<dbReference type="EMBL" id="MHIL01000020">
    <property type="protein sequence ID" value="OGY51292.1"/>
    <property type="molecule type" value="Genomic_DNA"/>
</dbReference>
<name>A0A1G1YG33_9BACT</name>
<dbReference type="InterPro" id="IPR050256">
    <property type="entry name" value="Glycosyltransferase_2"/>
</dbReference>
<evidence type="ECO:0000259" key="1">
    <source>
        <dbReference type="Pfam" id="PF00535"/>
    </source>
</evidence>
<reference evidence="2 3" key="1">
    <citation type="journal article" date="2016" name="Nat. Commun.">
        <title>Thousands of microbial genomes shed light on interconnected biogeochemical processes in an aquifer system.</title>
        <authorList>
            <person name="Anantharaman K."/>
            <person name="Brown C.T."/>
            <person name="Hug L.A."/>
            <person name="Sharon I."/>
            <person name="Castelle C.J."/>
            <person name="Probst A.J."/>
            <person name="Thomas B.C."/>
            <person name="Singh A."/>
            <person name="Wilkins M.J."/>
            <person name="Karaoz U."/>
            <person name="Brodie E.L."/>
            <person name="Williams K.H."/>
            <person name="Hubbard S.S."/>
            <person name="Banfield J.F."/>
        </authorList>
    </citation>
    <scope>NUCLEOTIDE SEQUENCE [LARGE SCALE GENOMIC DNA]</scope>
</reference>
<dbReference type="AlphaFoldDB" id="A0A1G1YG33"/>
<dbReference type="SUPFAM" id="SSF53335">
    <property type="entry name" value="S-adenosyl-L-methionine-dependent methyltransferases"/>
    <property type="match status" value="1"/>
</dbReference>
<dbReference type="PANTHER" id="PTHR48090:SF7">
    <property type="entry name" value="RFBJ PROTEIN"/>
    <property type="match status" value="1"/>
</dbReference>
<sequence length="472" mass="54251">MDFAELKKYLNEVYAPAFERWRGRNTYFHDDILRFFRYAVPQNARVLGIGFNDGWLVDAVKPQRGVYVGMSEVLNRQGAARYPKLHFVDDQSPDRLPLNETFDAIIVLNSIGLVPDIQPFLQRLHQVAAPRTRIFISYYNYLWEPIIKLAERLGLKQRQPVQNWLSSADIANLFDLAGFEVIRTGSRLLLPVYVPLLSAFCNRVLARLPLINRLNFWNYVIVRPRPNYQPDRPYAVSVIVPARNERGNIKHIVERLPLMGSATELIFIEGGSSDGTLEEIKQVASTPQPSRNPTIRYAVQEGIGKGDAVRKGFSLATGDILMILDADLTVRPEELPRFYEVMAGGHAEYVQGSRLIYPMRKEAMRFLNILGNKFFSLVFSWLLGQRFKDTLCGAKVLFRSDYERLANQRHYFGDFDPFGDFDLIFGASRLSLKMTEIPVHYQERSYGSTNISRFRHGLLLLRMCLFAARKLE</sequence>
<dbReference type="Pfam" id="PF13489">
    <property type="entry name" value="Methyltransf_23"/>
    <property type="match status" value="1"/>
</dbReference>
<dbReference type="CDD" id="cd04179">
    <property type="entry name" value="DPM_DPG-synthase_like"/>
    <property type="match status" value="1"/>
</dbReference>
<dbReference type="Gene3D" id="3.40.50.150">
    <property type="entry name" value="Vaccinia Virus protein VP39"/>
    <property type="match status" value="1"/>
</dbReference>
<dbReference type="Gene3D" id="3.90.550.10">
    <property type="entry name" value="Spore Coat Polysaccharide Biosynthesis Protein SpsA, Chain A"/>
    <property type="match status" value="1"/>
</dbReference>
<gene>
    <name evidence="2" type="ORF">A3J59_02370</name>
</gene>
<dbReference type="InterPro" id="IPR001173">
    <property type="entry name" value="Glyco_trans_2-like"/>
</dbReference>
<protein>
    <recommendedName>
        <fullName evidence="1">Glycosyltransferase 2-like domain-containing protein</fullName>
    </recommendedName>
</protein>
<organism evidence="2 3">
    <name type="scientific">Candidatus Buchananbacteria bacterium RIFCSPHIGHO2_02_FULL_56_16</name>
    <dbReference type="NCBI Taxonomy" id="1797542"/>
    <lineage>
        <taxon>Bacteria</taxon>
        <taxon>Candidatus Buchananiibacteriota</taxon>
    </lineage>
</organism>
<evidence type="ECO:0000313" key="2">
    <source>
        <dbReference type="EMBL" id="OGY51292.1"/>
    </source>
</evidence>
<accession>A0A1G1YG33</accession>
<dbReference type="InterPro" id="IPR029063">
    <property type="entry name" value="SAM-dependent_MTases_sf"/>
</dbReference>